<dbReference type="RefSeq" id="WP_307486944.1">
    <property type="nucleotide sequence ID" value="NZ_JAUSUF010000008.1"/>
</dbReference>
<proteinExistence type="predicted"/>
<feature type="transmembrane region" description="Helical" evidence="1">
    <location>
        <begin position="7"/>
        <end position="24"/>
    </location>
</feature>
<evidence type="ECO:0000313" key="2">
    <source>
        <dbReference type="EMBL" id="MDQ0150325.1"/>
    </source>
</evidence>
<evidence type="ECO:0000256" key="1">
    <source>
        <dbReference type="SAM" id="Phobius"/>
    </source>
</evidence>
<name>A0ABT9UVI7_9FIRM</name>
<reference evidence="2 3" key="1">
    <citation type="submission" date="2023-07" db="EMBL/GenBank/DDBJ databases">
        <title>Genomic Encyclopedia of Type Strains, Phase IV (KMG-IV): sequencing the most valuable type-strain genomes for metagenomic binning, comparative biology and taxonomic classification.</title>
        <authorList>
            <person name="Goeker M."/>
        </authorList>
    </citation>
    <scope>NUCLEOTIDE SEQUENCE [LARGE SCALE GENOMIC DNA]</scope>
    <source>
        <strain evidence="2 3">DSM 20694</strain>
    </source>
</reference>
<dbReference type="Proteomes" id="UP001228504">
    <property type="component" value="Unassembled WGS sequence"/>
</dbReference>
<feature type="transmembrane region" description="Helical" evidence="1">
    <location>
        <begin position="30"/>
        <end position="46"/>
    </location>
</feature>
<sequence>MKKLSYILNAIEIIVLISIIFLVHNNVIRGALFVFLIPILLINGQIKKQLYSEYKNDTENKK</sequence>
<keyword evidence="1" id="KW-0472">Membrane</keyword>
<accession>A0ABT9UVI7</accession>
<keyword evidence="1" id="KW-1133">Transmembrane helix</keyword>
<keyword evidence="1" id="KW-0812">Transmembrane</keyword>
<comment type="caution">
    <text evidence="2">The sequence shown here is derived from an EMBL/GenBank/DDBJ whole genome shotgun (WGS) entry which is preliminary data.</text>
</comment>
<gene>
    <name evidence="2" type="ORF">J2S18_002268</name>
</gene>
<protein>
    <submittedName>
        <fullName evidence="2">Uncharacterized protein</fullName>
    </submittedName>
</protein>
<organism evidence="2 3">
    <name type="scientific">Eubacterium multiforme</name>
    <dbReference type="NCBI Taxonomy" id="83339"/>
    <lineage>
        <taxon>Bacteria</taxon>
        <taxon>Bacillati</taxon>
        <taxon>Bacillota</taxon>
        <taxon>Clostridia</taxon>
        <taxon>Eubacteriales</taxon>
        <taxon>Eubacteriaceae</taxon>
        <taxon>Eubacterium</taxon>
    </lineage>
</organism>
<keyword evidence="3" id="KW-1185">Reference proteome</keyword>
<evidence type="ECO:0000313" key="3">
    <source>
        <dbReference type="Proteomes" id="UP001228504"/>
    </source>
</evidence>
<dbReference type="EMBL" id="JAUSUF010000008">
    <property type="protein sequence ID" value="MDQ0150325.1"/>
    <property type="molecule type" value="Genomic_DNA"/>
</dbReference>